<keyword evidence="2 4" id="KW-0863">Zinc-finger</keyword>
<comment type="caution">
    <text evidence="6">The sequence shown here is derived from an EMBL/GenBank/DDBJ whole genome shotgun (WGS) entry which is preliminary data.</text>
</comment>
<organism evidence="6 7">
    <name type="scientific">Taxus chinensis</name>
    <name type="common">Chinese yew</name>
    <name type="synonym">Taxus wallichiana var. chinensis</name>
    <dbReference type="NCBI Taxonomy" id="29808"/>
    <lineage>
        <taxon>Eukaryota</taxon>
        <taxon>Viridiplantae</taxon>
        <taxon>Streptophyta</taxon>
        <taxon>Embryophyta</taxon>
        <taxon>Tracheophyta</taxon>
        <taxon>Spermatophyta</taxon>
        <taxon>Pinopsida</taxon>
        <taxon>Pinidae</taxon>
        <taxon>Conifers II</taxon>
        <taxon>Cupressales</taxon>
        <taxon>Taxaceae</taxon>
        <taxon>Taxus</taxon>
    </lineage>
</organism>
<dbReference type="PANTHER" id="PTHR45969">
    <property type="entry name" value="RING ZINC FINGER PROTEIN-RELATED"/>
    <property type="match status" value="1"/>
</dbReference>
<dbReference type="PANTHER" id="PTHR45969:SF81">
    <property type="entry name" value="OS08G0157400 PROTEIN"/>
    <property type="match status" value="1"/>
</dbReference>
<reference evidence="6 7" key="1">
    <citation type="journal article" date="2021" name="Nat. Plants">
        <title>The Taxus genome provides insights into paclitaxel biosynthesis.</title>
        <authorList>
            <person name="Xiong X."/>
            <person name="Gou J."/>
            <person name="Liao Q."/>
            <person name="Li Y."/>
            <person name="Zhou Q."/>
            <person name="Bi G."/>
            <person name="Li C."/>
            <person name="Du R."/>
            <person name="Wang X."/>
            <person name="Sun T."/>
            <person name="Guo L."/>
            <person name="Liang H."/>
            <person name="Lu P."/>
            <person name="Wu Y."/>
            <person name="Zhang Z."/>
            <person name="Ro D.K."/>
            <person name="Shang Y."/>
            <person name="Huang S."/>
            <person name="Yan J."/>
        </authorList>
    </citation>
    <scope>NUCLEOTIDE SEQUENCE [LARGE SCALE GENOMIC DNA]</scope>
    <source>
        <strain evidence="6">Ta-2019</strain>
    </source>
</reference>
<dbReference type="AlphaFoldDB" id="A0AA38LB83"/>
<evidence type="ECO:0000256" key="4">
    <source>
        <dbReference type="PROSITE-ProRule" id="PRU00175"/>
    </source>
</evidence>
<dbReference type="SUPFAM" id="SSF57850">
    <property type="entry name" value="RING/U-box"/>
    <property type="match status" value="1"/>
</dbReference>
<sequence length="225" mass="25274">NGLCCLFSWLGMADHHGSTWQEYPEISYDVSSARLSDIIRKNLPVSTFRKFAQRSGQTEDDITCAVCLSSFGEEDRIRELCNCCHIFHSDCLDKWIDHSQQTCPLCRCPLLPQTKGFDGREEEECSDELLGADRGRWGTNKDLGDHGESVSGGFTYLKGLALLWIDVTIITRVAEVIQAHTQKITEQGNVGRLPVSPCKEIHETIMIHLEGVAPESLKRPILRIL</sequence>
<dbReference type="EMBL" id="JAHRHJ020000004">
    <property type="protein sequence ID" value="KAH9317451.1"/>
    <property type="molecule type" value="Genomic_DNA"/>
</dbReference>
<dbReference type="Gene3D" id="3.30.40.10">
    <property type="entry name" value="Zinc/RING finger domain, C3HC4 (zinc finger)"/>
    <property type="match status" value="1"/>
</dbReference>
<dbReference type="InterPro" id="IPR013083">
    <property type="entry name" value="Znf_RING/FYVE/PHD"/>
</dbReference>
<dbReference type="GO" id="GO:0008270">
    <property type="term" value="F:zinc ion binding"/>
    <property type="evidence" value="ECO:0007669"/>
    <property type="project" value="UniProtKB-KW"/>
</dbReference>
<dbReference type="Pfam" id="PF13639">
    <property type="entry name" value="zf-RING_2"/>
    <property type="match status" value="1"/>
</dbReference>
<evidence type="ECO:0000259" key="5">
    <source>
        <dbReference type="PROSITE" id="PS50089"/>
    </source>
</evidence>
<feature type="non-terminal residue" evidence="6">
    <location>
        <position position="1"/>
    </location>
</feature>
<dbReference type="Proteomes" id="UP000824469">
    <property type="component" value="Unassembled WGS sequence"/>
</dbReference>
<feature type="non-terminal residue" evidence="6">
    <location>
        <position position="225"/>
    </location>
</feature>
<name>A0AA38LB83_TAXCH</name>
<dbReference type="SMART" id="SM00184">
    <property type="entry name" value="RING"/>
    <property type="match status" value="1"/>
</dbReference>
<evidence type="ECO:0000256" key="3">
    <source>
        <dbReference type="ARBA" id="ARBA00022833"/>
    </source>
</evidence>
<evidence type="ECO:0000313" key="6">
    <source>
        <dbReference type="EMBL" id="KAH9317451.1"/>
    </source>
</evidence>
<dbReference type="GO" id="GO:0061630">
    <property type="term" value="F:ubiquitin protein ligase activity"/>
    <property type="evidence" value="ECO:0007669"/>
    <property type="project" value="TreeGrafter"/>
</dbReference>
<proteinExistence type="predicted"/>
<accession>A0AA38LB83</accession>
<keyword evidence="1" id="KW-0479">Metal-binding</keyword>
<gene>
    <name evidence="6" type="ORF">KI387_019220</name>
</gene>
<evidence type="ECO:0000256" key="2">
    <source>
        <dbReference type="ARBA" id="ARBA00022771"/>
    </source>
</evidence>
<evidence type="ECO:0000313" key="7">
    <source>
        <dbReference type="Proteomes" id="UP000824469"/>
    </source>
</evidence>
<dbReference type="PROSITE" id="PS50089">
    <property type="entry name" value="ZF_RING_2"/>
    <property type="match status" value="1"/>
</dbReference>
<dbReference type="GO" id="GO:0016567">
    <property type="term" value="P:protein ubiquitination"/>
    <property type="evidence" value="ECO:0007669"/>
    <property type="project" value="TreeGrafter"/>
</dbReference>
<keyword evidence="3" id="KW-0862">Zinc</keyword>
<evidence type="ECO:0000256" key="1">
    <source>
        <dbReference type="ARBA" id="ARBA00022723"/>
    </source>
</evidence>
<feature type="domain" description="RING-type" evidence="5">
    <location>
        <begin position="64"/>
        <end position="107"/>
    </location>
</feature>
<dbReference type="InterPro" id="IPR001841">
    <property type="entry name" value="Znf_RING"/>
</dbReference>
<keyword evidence="7" id="KW-1185">Reference proteome</keyword>
<protein>
    <recommendedName>
        <fullName evidence="5">RING-type domain-containing protein</fullName>
    </recommendedName>
</protein>